<evidence type="ECO:0000313" key="2">
    <source>
        <dbReference type="EMBL" id="KAK0736353.1"/>
    </source>
</evidence>
<proteinExistence type="predicted"/>
<feature type="transmembrane region" description="Helical" evidence="1">
    <location>
        <begin position="36"/>
        <end position="60"/>
    </location>
</feature>
<keyword evidence="1" id="KW-0812">Transmembrane</keyword>
<sequence>MSLKLYFNIINKIQVRSVVLLKEAFIINFLKYNKKVFIYSLYIIFFTIKKLRIGHFYISFKRYRSLYINRSVFFNIEKLRIDYLYIVSWQALLSRAYIYKQVLLGKDYIYYNLKKLKLSKL</sequence>
<evidence type="ECO:0000256" key="1">
    <source>
        <dbReference type="SAM" id="Phobius"/>
    </source>
</evidence>
<keyword evidence="1" id="KW-1133">Transmembrane helix</keyword>
<reference evidence="2" key="1">
    <citation type="submission" date="2023-06" db="EMBL/GenBank/DDBJ databases">
        <title>Genome-scale phylogeny and comparative genomics of the fungal order Sordariales.</title>
        <authorList>
            <consortium name="Lawrence Berkeley National Laboratory"/>
            <person name="Hensen N."/>
            <person name="Bonometti L."/>
            <person name="Westerberg I."/>
            <person name="Brannstrom I.O."/>
            <person name="Guillou S."/>
            <person name="Cros-Aarteil S."/>
            <person name="Calhoun S."/>
            <person name="Haridas S."/>
            <person name="Kuo A."/>
            <person name="Mondo S."/>
            <person name="Pangilinan J."/>
            <person name="Riley R."/>
            <person name="Labutti K."/>
            <person name="Andreopoulos B."/>
            <person name="Lipzen A."/>
            <person name="Chen C."/>
            <person name="Yanf M."/>
            <person name="Daum C."/>
            <person name="Ng V."/>
            <person name="Clum A."/>
            <person name="Steindorff A."/>
            <person name="Ohm R."/>
            <person name="Martin F."/>
            <person name="Silar P."/>
            <person name="Natvig D."/>
            <person name="Lalanne C."/>
            <person name="Gautier V."/>
            <person name="Ament-Velasquez S.L."/>
            <person name="Kruys A."/>
            <person name="Hutchinson M.I."/>
            <person name="Powell A.J."/>
            <person name="Barry K."/>
            <person name="Miller A.N."/>
            <person name="Grigoriev I.V."/>
            <person name="Debuchy R."/>
            <person name="Gladieux P."/>
            <person name="Thoren M.H."/>
            <person name="Johannesson H."/>
        </authorList>
    </citation>
    <scope>NUCLEOTIDE SEQUENCE</scope>
    <source>
        <strain evidence="2">CBS 540.89</strain>
    </source>
</reference>
<keyword evidence="1" id="KW-0472">Membrane</keyword>
<organism evidence="2 3">
    <name type="scientific">Apiosordaria backusii</name>
    <dbReference type="NCBI Taxonomy" id="314023"/>
    <lineage>
        <taxon>Eukaryota</taxon>
        <taxon>Fungi</taxon>
        <taxon>Dikarya</taxon>
        <taxon>Ascomycota</taxon>
        <taxon>Pezizomycotina</taxon>
        <taxon>Sordariomycetes</taxon>
        <taxon>Sordariomycetidae</taxon>
        <taxon>Sordariales</taxon>
        <taxon>Lasiosphaeriaceae</taxon>
        <taxon>Apiosordaria</taxon>
    </lineage>
</organism>
<dbReference type="EMBL" id="JAUKTV010000006">
    <property type="protein sequence ID" value="KAK0736353.1"/>
    <property type="molecule type" value="Genomic_DNA"/>
</dbReference>
<name>A0AA40EHP5_9PEZI</name>
<keyword evidence="3" id="KW-1185">Reference proteome</keyword>
<dbReference type="Proteomes" id="UP001172159">
    <property type="component" value="Unassembled WGS sequence"/>
</dbReference>
<evidence type="ECO:0000313" key="3">
    <source>
        <dbReference type="Proteomes" id="UP001172159"/>
    </source>
</evidence>
<dbReference type="AlphaFoldDB" id="A0AA40EHP5"/>
<accession>A0AA40EHP5</accession>
<protein>
    <submittedName>
        <fullName evidence="2">Uncharacterized protein</fullName>
    </submittedName>
</protein>
<gene>
    <name evidence="2" type="ORF">B0T21DRAFT_348427</name>
</gene>
<comment type="caution">
    <text evidence="2">The sequence shown here is derived from an EMBL/GenBank/DDBJ whole genome shotgun (WGS) entry which is preliminary data.</text>
</comment>